<dbReference type="Gene3D" id="3.40.50.300">
    <property type="entry name" value="P-loop containing nucleotide triphosphate hydrolases"/>
    <property type="match status" value="1"/>
</dbReference>
<dbReference type="Pfam" id="PF13304">
    <property type="entry name" value="AAA_21"/>
    <property type="match status" value="1"/>
</dbReference>
<keyword evidence="3" id="KW-1185">Reference proteome</keyword>
<organism evidence="2 3">
    <name type="scientific">Nonomuraea marmarensis</name>
    <dbReference type="NCBI Taxonomy" id="3351344"/>
    <lineage>
        <taxon>Bacteria</taxon>
        <taxon>Bacillati</taxon>
        <taxon>Actinomycetota</taxon>
        <taxon>Actinomycetes</taxon>
        <taxon>Streptosporangiales</taxon>
        <taxon>Streptosporangiaceae</taxon>
        <taxon>Nonomuraea</taxon>
    </lineage>
</organism>
<dbReference type="InterPro" id="IPR027417">
    <property type="entry name" value="P-loop_NTPase"/>
</dbReference>
<dbReference type="EMBL" id="JBICRM010000027">
    <property type="protein sequence ID" value="MFG1708344.1"/>
    <property type="molecule type" value="Genomic_DNA"/>
</dbReference>
<name>A0ABW7AMN3_9ACTN</name>
<dbReference type="RefSeq" id="WP_393172577.1">
    <property type="nucleotide sequence ID" value="NZ_JBICRM010000027.1"/>
</dbReference>
<dbReference type="PANTHER" id="PTHR40396:SF1">
    <property type="entry name" value="ATPASE AAA-TYPE CORE DOMAIN-CONTAINING PROTEIN"/>
    <property type="match status" value="1"/>
</dbReference>
<sequence length="417" mass="46605">MLLRFRGANHRSFRDEFEVWLAASKFNQAARRPAGLAEDPELAYLPTTAIYGSNASGKSNVLHAIRWMRQAVLNSVHGWSTLDGVPREPYELAPVARADTSLFEVDIVLDGDRYVYGFEVSDQRIETEWLHAYPGGQARRQVWFERDADSDDLFAFPGEGLKGSKESLVSQTRPNALFLTVAAAFNQPYLKPIHDWFKHNLWWISPGRDFEERQSFTREMLDDPRQRDRIIGLLKVADLGVIGTEIDSLTGELRLLHQGPNGPVALSYERQESMGTRSWFAFIGPLLTALDRGAALLVDELDTSLHPLFAADVIRLFQDPAANPNNAQLVCTVHDVSLLGRTHIFQPLERDQVRITVKNPDGISEIYPLTDARPRKTEALDRNYLAGAYGGVPTLTVGEIAETLTGPLAEPETEVSA</sequence>
<evidence type="ECO:0000259" key="1">
    <source>
        <dbReference type="Pfam" id="PF13304"/>
    </source>
</evidence>
<dbReference type="Proteomes" id="UP001603978">
    <property type="component" value="Unassembled WGS sequence"/>
</dbReference>
<gene>
    <name evidence="2" type="ORF">ACFLIM_34580</name>
</gene>
<dbReference type="InterPro" id="IPR003959">
    <property type="entry name" value="ATPase_AAA_core"/>
</dbReference>
<protein>
    <submittedName>
        <fullName evidence="2">ATP/GTP-binding protein</fullName>
    </submittedName>
</protein>
<dbReference type="PANTHER" id="PTHR40396">
    <property type="entry name" value="ATPASE-LIKE PROTEIN"/>
    <property type="match status" value="1"/>
</dbReference>
<proteinExistence type="predicted"/>
<feature type="domain" description="ATPase AAA-type core" evidence="1">
    <location>
        <begin position="48"/>
        <end position="339"/>
    </location>
</feature>
<dbReference type="SUPFAM" id="SSF52540">
    <property type="entry name" value="P-loop containing nucleoside triphosphate hydrolases"/>
    <property type="match status" value="1"/>
</dbReference>
<reference evidence="2 3" key="1">
    <citation type="submission" date="2024-10" db="EMBL/GenBank/DDBJ databases">
        <authorList>
            <person name="Topkara A.R."/>
            <person name="Saygin H."/>
        </authorList>
    </citation>
    <scope>NUCLEOTIDE SEQUENCE [LARGE SCALE GENOMIC DNA]</scope>
    <source>
        <strain evidence="2 3">M3C6</strain>
    </source>
</reference>
<evidence type="ECO:0000313" key="2">
    <source>
        <dbReference type="EMBL" id="MFG1708344.1"/>
    </source>
</evidence>
<comment type="caution">
    <text evidence="2">The sequence shown here is derived from an EMBL/GenBank/DDBJ whole genome shotgun (WGS) entry which is preliminary data.</text>
</comment>
<evidence type="ECO:0000313" key="3">
    <source>
        <dbReference type="Proteomes" id="UP001603978"/>
    </source>
</evidence>
<accession>A0ABW7AMN3</accession>